<keyword evidence="3" id="KW-0319">Glycerol metabolism</keyword>
<dbReference type="OMA" id="AAQFMRK"/>
<sequence length="502" mass="55762">MFFQSEKRERTEKEKRDLSGTKRRCGKANIPEDKPGSPSGTLEYSRSGITFNSGVYPSVHINSFPRPLQLASHPATQPAIEPLSSPLLAESSPAFAVRHPHQFGAPHVRTYNTSVARSMALLKAARVADVPTLDVVVPDHLAAAAARVLDAEAASMVKKQRGAGRRFAVIGHRGKGMNALASPDRRMQEVKENSVRSFNEAARFAVDYVEFDVQVTKDVCPVIFHDNFIITEEHGKISEKRVTDLQLEDFLQYGPQNKQGKNGKPLLRKMKDGRVLNWNVQSDDPLCTLQEAFEKVNPRLGFNVELKFDDNLVYQDEELTHILQAILKVVFECAKDRPIIFSSFQPDAAQLMRKLQSTYPVYFLTNGGTEIYADVRRNSLEEAVKLCLASGMQGIVSEARAVFRFPTAIPKIKEADLSLLTYGTLNNVPEAVYMQHLMGVNGVIVDLVPEITGAVSDLIALPETDTEINDLSGKVVKDAASTPNFTQREISFLLRLMPELVQ</sequence>
<dbReference type="GO" id="GO:0046475">
    <property type="term" value="P:glycerophospholipid catabolic process"/>
    <property type="evidence" value="ECO:0007669"/>
    <property type="project" value="TreeGrafter"/>
</dbReference>
<proteinExistence type="inferred from homology"/>
<keyword evidence="4" id="KW-0378">Hydrolase</keyword>
<organism evidence="8 9">
    <name type="scientific">Triticum turgidum subsp. durum</name>
    <name type="common">Durum wheat</name>
    <name type="synonym">Triticum durum</name>
    <dbReference type="NCBI Taxonomy" id="4567"/>
    <lineage>
        <taxon>Eukaryota</taxon>
        <taxon>Viridiplantae</taxon>
        <taxon>Streptophyta</taxon>
        <taxon>Embryophyta</taxon>
        <taxon>Tracheophyta</taxon>
        <taxon>Spermatophyta</taxon>
        <taxon>Magnoliopsida</taxon>
        <taxon>Liliopsida</taxon>
        <taxon>Poales</taxon>
        <taxon>Poaceae</taxon>
        <taxon>BOP clade</taxon>
        <taxon>Pooideae</taxon>
        <taxon>Triticodae</taxon>
        <taxon>Triticeae</taxon>
        <taxon>Triticinae</taxon>
        <taxon>Triticum</taxon>
    </lineage>
</organism>
<dbReference type="InterPro" id="IPR017946">
    <property type="entry name" value="PLC-like_Pdiesterase_TIM-brl"/>
</dbReference>
<comment type="catalytic activity">
    <reaction evidence="5">
        <text>a sn-glycero-3-phosphodiester + H2O = an alcohol + sn-glycerol 3-phosphate + H(+)</text>
        <dbReference type="Rhea" id="RHEA:12969"/>
        <dbReference type="ChEBI" id="CHEBI:15377"/>
        <dbReference type="ChEBI" id="CHEBI:15378"/>
        <dbReference type="ChEBI" id="CHEBI:30879"/>
        <dbReference type="ChEBI" id="CHEBI:57597"/>
        <dbReference type="ChEBI" id="CHEBI:83408"/>
        <dbReference type="EC" id="3.1.4.46"/>
    </reaction>
</comment>
<keyword evidence="9" id="KW-1185">Reference proteome</keyword>
<comment type="similarity">
    <text evidence="1">Belongs to the glycerophosphoryl diester phosphodiesterase family.</text>
</comment>
<dbReference type="FunFam" id="3.20.20.190:FF:000034">
    <property type="entry name" value="Glycerophosphodiester phosphodiesterase GDPD2"/>
    <property type="match status" value="1"/>
</dbReference>
<dbReference type="AlphaFoldDB" id="A0A9R0VNA9"/>
<evidence type="ECO:0000256" key="6">
    <source>
        <dbReference type="SAM" id="MobiDB-lite"/>
    </source>
</evidence>
<feature type="domain" description="GP-PDE" evidence="7">
    <location>
        <begin position="167"/>
        <end position="455"/>
    </location>
</feature>
<dbReference type="GO" id="GO:0008889">
    <property type="term" value="F:glycerophosphodiester phosphodiesterase activity"/>
    <property type="evidence" value="ECO:0007669"/>
    <property type="project" value="UniProtKB-EC"/>
</dbReference>
<dbReference type="Gramene" id="TRITD3Av1G208730.1">
    <property type="protein sequence ID" value="TRITD3Av1G208730.1"/>
    <property type="gene ID" value="TRITD3Av1G208730"/>
</dbReference>
<dbReference type="PANTHER" id="PTHR22958:SF1">
    <property type="entry name" value="GLYCEROPHOSPHOCHOLINE PHOSPHODIESTERASE GPCPD1"/>
    <property type="match status" value="1"/>
</dbReference>
<dbReference type="PROSITE" id="PS51704">
    <property type="entry name" value="GP_PDE"/>
    <property type="match status" value="1"/>
</dbReference>
<name>A0A9R0VNA9_TRITD</name>
<evidence type="ECO:0000313" key="8">
    <source>
        <dbReference type="EMBL" id="VAH65282.1"/>
    </source>
</evidence>
<evidence type="ECO:0000313" key="9">
    <source>
        <dbReference type="Proteomes" id="UP000324705"/>
    </source>
</evidence>
<dbReference type="Gene3D" id="3.20.20.190">
    <property type="entry name" value="Phosphatidylinositol (PI) phosphodiesterase"/>
    <property type="match status" value="1"/>
</dbReference>
<dbReference type="InterPro" id="IPR030395">
    <property type="entry name" value="GP_PDE_dom"/>
</dbReference>
<feature type="compositionally biased region" description="Basic and acidic residues" evidence="6">
    <location>
        <begin position="1"/>
        <end position="20"/>
    </location>
</feature>
<dbReference type="InterPro" id="IPR051578">
    <property type="entry name" value="GDPD"/>
</dbReference>
<dbReference type="Proteomes" id="UP000324705">
    <property type="component" value="Chromosome 3A"/>
</dbReference>
<evidence type="ECO:0000256" key="2">
    <source>
        <dbReference type="ARBA" id="ARBA00012247"/>
    </source>
</evidence>
<dbReference type="EMBL" id="LT934115">
    <property type="protein sequence ID" value="VAH65282.1"/>
    <property type="molecule type" value="Genomic_DNA"/>
</dbReference>
<accession>A0A9R0VNA9</accession>
<protein>
    <recommendedName>
        <fullName evidence="2">glycerophosphodiester phosphodiesterase</fullName>
        <ecNumber evidence="2">3.1.4.46</ecNumber>
    </recommendedName>
</protein>
<feature type="region of interest" description="Disordered" evidence="6">
    <location>
        <begin position="1"/>
        <end position="44"/>
    </location>
</feature>
<dbReference type="EC" id="3.1.4.46" evidence="2"/>
<dbReference type="Pfam" id="PF03009">
    <property type="entry name" value="GDPD"/>
    <property type="match status" value="1"/>
</dbReference>
<dbReference type="GO" id="GO:0006071">
    <property type="term" value="P:glycerol metabolic process"/>
    <property type="evidence" value="ECO:0007669"/>
    <property type="project" value="UniProtKB-KW"/>
</dbReference>
<dbReference type="PANTHER" id="PTHR22958">
    <property type="entry name" value="GLYCEROPHOSPHORYL DIESTER PHOSPHODIESTERASE"/>
    <property type="match status" value="1"/>
</dbReference>
<evidence type="ECO:0000259" key="7">
    <source>
        <dbReference type="PROSITE" id="PS51704"/>
    </source>
</evidence>
<evidence type="ECO:0000256" key="5">
    <source>
        <dbReference type="ARBA" id="ARBA00047512"/>
    </source>
</evidence>
<dbReference type="SUPFAM" id="SSF51695">
    <property type="entry name" value="PLC-like phosphodiesterases"/>
    <property type="match status" value="1"/>
</dbReference>
<gene>
    <name evidence="8" type="ORF">TRITD_3Av1G208730</name>
</gene>
<evidence type="ECO:0000256" key="4">
    <source>
        <dbReference type="ARBA" id="ARBA00022801"/>
    </source>
</evidence>
<reference evidence="8 9" key="1">
    <citation type="submission" date="2017-09" db="EMBL/GenBank/DDBJ databases">
        <authorList>
            <consortium name="International Durum Wheat Genome Sequencing Consortium (IDWGSC)"/>
            <person name="Milanesi L."/>
        </authorList>
    </citation>
    <scope>NUCLEOTIDE SEQUENCE [LARGE SCALE GENOMIC DNA]</scope>
    <source>
        <strain evidence="9">cv. Svevo</strain>
    </source>
</reference>
<evidence type="ECO:0000256" key="3">
    <source>
        <dbReference type="ARBA" id="ARBA00022798"/>
    </source>
</evidence>
<evidence type="ECO:0000256" key="1">
    <source>
        <dbReference type="ARBA" id="ARBA00007277"/>
    </source>
</evidence>